<protein>
    <recommendedName>
        <fullName evidence="2">Deacetylase sirtuin-type domain-containing protein</fullName>
    </recommendedName>
</protein>
<dbReference type="InterPro" id="IPR029035">
    <property type="entry name" value="DHS-like_NAD/FAD-binding_dom"/>
</dbReference>
<dbReference type="AlphaFoldDB" id="A0A0F9LL61"/>
<accession>A0A0F9LL61</accession>
<comment type="caution">
    <text evidence="1">The sequence shown here is derived from an EMBL/GenBank/DDBJ whole genome shotgun (WGS) entry which is preliminary data.</text>
</comment>
<dbReference type="SUPFAM" id="SSF52467">
    <property type="entry name" value="DHS-like NAD/FAD-binding domain"/>
    <property type="match status" value="1"/>
</dbReference>
<proteinExistence type="predicted"/>
<organism evidence="1">
    <name type="scientific">marine sediment metagenome</name>
    <dbReference type="NCBI Taxonomy" id="412755"/>
    <lineage>
        <taxon>unclassified sequences</taxon>
        <taxon>metagenomes</taxon>
        <taxon>ecological metagenomes</taxon>
    </lineage>
</organism>
<gene>
    <name evidence="1" type="ORF">LCGC14_1567770</name>
</gene>
<dbReference type="EMBL" id="LAZR01012185">
    <property type="protein sequence ID" value="KKM28130.1"/>
    <property type="molecule type" value="Genomic_DNA"/>
</dbReference>
<dbReference type="Gene3D" id="3.40.50.1220">
    <property type="entry name" value="TPP-binding domain"/>
    <property type="match status" value="1"/>
</dbReference>
<evidence type="ECO:0008006" key="2">
    <source>
        <dbReference type="Google" id="ProtNLM"/>
    </source>
</evidence>
<name>A0A0F9LL61_9ZZZZ</name>
<reference evidence="1" key="1">
    <citation type="journal article" date="2015" name="Nature">
        <title>Complex archaea that bridge the gap between prokaryotes and eukaryotes.</title>
        <authorList>
            <person name="Spang A."/>
            <person name="Saw J.H."/>
            <person name="Jorgensen S.L."/>
            <person name="Zaremba-Niedzwiedzka K."/>
            <person name="Martijn J."/>
            <person name="Lind A.E."/>
            <person name="van Eijk R."/>
            <person name="Schleper C."/>
            <person name="Guy L."/>
            <person name="Ettema T.J."/>
        </authorList>
    </citation>
    <scope>NUCLEOTIDE SEQUENCE</scope>
</reference>
<evidence type="ECO:0000313" key="1">
    <source>
        <dbReference type="EMBL" id="KKM28130.1"/>
    </source>
</evidence>
<sequence>MDEVTTEEEIKQIKMKAPHVVILGAGASRAACPNGDVNGKKLPLMNDFIQSIGLKELEDLGFDSNSNFEVVYSHLCESEEFNVIRKNIEQQIYNYYDKILMSESPTIYDYLILSLRKKDVIATFNWDPLLVQAAWKNRNFDLPNLLFLHGNVGVGYCNNCFETTLKQFLCKSCGKKLEPTPLLYPITRKDYFMNDFLRSQWKTLQKYIKSAFWITFFGYSAPKYDMGAIELMKLAWGQIKERNMEQIEIIDIKSREVLKKTWSDFIFSHHWEVHNDFFDSWMANHPRRTGEAYLNQYLEAKFINNNPVPKEVSFTELKEFFKSLQEVERY</sequence>